<reference evidence="1 2" key="1">
    <citation type="journal article" date="2009" name="Appl. Environ. Microbiol.">
        <title>Roseophage RDJL Phi1, infecting the aerobic anoxygenic phototrophic bacterium Roseobacter denitrificans OCh114.</title>
        <authorList>
            <person name="Zhang Y."/>
            <person name="Jiao N."/>
        </authorList>
    </citation>
    <scope>NUCLEOTIDE SEQUENCE [LARGE SCALE GENOMIC DNA]</scope>
</reference>
<dbReference type="OrthoDB" id="39117at10239"/>
<dbReference type="EMBL" id="HM151342">
    <property type="protein sequence ID" value="ADK73432.1"/>
    <property type="molecule type" value="Genomic_DNA"/>
</dbReference>
<dbReference type="KEGG" id="vg:10511768"/>
<dbReference type="Proteomes" id="UP000008742">
    <property type="component" value="Segment"/>
</dbReference>
<gene>
    <name evidence="1" type="ORF">RDJLphi1_gp31</name>
</gene>
<reference evidence="1 2" key="2">
    <citation type="journal article" date="2011" name="Virol. J.">
        <title>Complete genome sequence of a marine roseophage provides evidence into the evolution of gene transfer agents in alphaproteobacteria.</title>
        <authorList>
            <person name="Huang S."/>
            <person name="Zhang Y."/>
            <person name="Chen F."/>
            <person name="Jiao N."/>
        </authorList>
    </citation>
    <scope>NUCLEOTIDE SEQUENCE [LARGE SCALE GENOMIC DNA]</scope>
</reference>
<sequence length="101" mass="10735">MKKIMMMACALALIGAPVMAQNRNCAPRDAVVERLQSKYAEAVHARGLAANGTMLEVWGSNESGSWTVTITTPQGLTCLVASGQSFEDVEPEPIVNEGDPT</sequence>
<organism evidence="1 2">
    <name type="scientific">Roseobacter phage RDJL Phi 1</name>
    <dbReference type="NCBI Taxonomy" id="562742"/>
    <lineage>
        <taxon>Viruses</taxon>
        <taxon>Duplodnaviria</taxon>
        <taxon>Heunggongvirae</taxon>
        <taxon>Uroviricota</taxon>
        <taxon>Caudoviricetes</taxon>
        <taxon>Xiamenvirus</taxon>
        <taxon>Xiamenvirus RDJL1</taxon>
    </lineage>
</organism>
<accession>F4YXP2</accession>
<proteinExistence type="predicted"/>
<name>F4YXP2_9CAUD</name>
<evidence type="ECO:0000313" key="2">
    <source>
        <dbReference type="Proteomes" id="UP000008742"/>
    </source>
</evidence>
<dbReference type="GeneID" id="10511768"/>
<evidence type="ECO:0000313" key="1">
    <source>
        <dbReference type="EMBL" id="ADK73432.1"/>
    </source>
</evidence>
<keyword evidence="2" id="KW-1185">Reference proteome</keyword>
<dbReference type="RefSeq" id="YP_004421799.1">
    <property type="nucleotide sequence ID" value="NC_015466.1"/>
</dbReference>
<protein>
    <submittedName>
        <fullName evidence="1">Uncharacterized protein</fullName>
    </submittedName>
</protein>